<feature type="repeat" description="TPR" evidence="1">
    <location>
        <begin position="592"/>
        <end position="625"/>
    </location>
</feature>
<feature type="compositionally biased region" description="Basic and acidic residues" evidence="2">
    <location>
        <begin position="777"/>
        <end position="787"/>
    </location>
</feature>
<proteinExistence type="predicted"/>
<feature type="repeat" description="TPR" evidence="1">
    <location>
        <begin position="558"/>
        <end position="591"/>
    </location>
</feature>
<feature type="region of interest" description="Disordered" evidence="2">
    <location>
        <begin position="137"/>
        <end position="164"/>
    </location>
</feature>
<dbReference type="EMBL" id="BAAFST010000014">
    <property type="protein sequence ID" value="GAB1298946.1"/>
    <property type="molecule type" value="Genomic_DNA"/>
</dbReference>
<reference evidence="3 4" key="1">
    <citation type="submission" date="2024-08" db="EMBL/GenBank/DDBJ databases">
        <title>The draft genome of Apodemus speciosus.</title>
        <authorList>
            <person name="Nabeshima K."/>
            <person name="Suzuki S."/>
            <person name="Onuma M."/>
        </authorList>
    </citation>
    <scope>NUCLEOTIDE SEQUENCE [LARGE SCALE GENOMIC DNA]</scope>
    <source>
        <strain evidence="3">IB14-021</strain>
    </source>
</reference>
<evidence type="ECO:0000313" key="4">
    <source>
        <dbReference type="Proteomes" id="UP001623349"/>
    </source>
</evidence>
<dbReference type="PROSITE" id="PS50005">
    <property type="entry name" value="TPR"/>
    <property type="match status" value="5"/>
</dbReference>
<name>A0ABQ0FIU3_APOSI</name>
<dbReference type="Pfam" id="PF12895">
    <property type="entry name" value="ANAPC3"/>
    <property type="match status" value="1"/>
</dbReference>
<feature type="region of interest" description="Disordered" evidence="2">
    <location>
        <begin position="777"/>
        <end position="880"/>
    </location>
</feature>
<dbReference type="Proteomes" id="UP001623349">
    <property type="component" value="Unassembled WGS sequence"/>
</dbReference>
<feature type="compositionally biased region" description="Basic and acidic residues" evidence="2">
    <location>
        <begin position="853"/>
        <end position="864"/>
    </location>
</feature>
<gene>
    <name evidence="3" type="ORF">APTSU1_001418200</name>
</gene>
<dbReference type="Pfam" id="PF13424">
    <property type="entry name" value="TPR_12"/>
    <property type="match status" value="1"/>
</dbReference>
<evidence type="ECO:0000313" key="3">
    <source>
        <dbReference type="EMBL" id="GAB1298946.1"/>
    </source>
</evidence>
<feature type="repeat" description="TPR" evidence="1">
    <location>
        <begin position="659"/>
        <end position="692"/>
    </location>
</feature>
<dbReference type="SMART" id="SM00028">
    <property type="entry name" value="TPR"/>
    <property type="match status" value="10"/>
</dbReference>
<feature type="repeat" description="TPR" evidence="1">
    <location>
        <begin position="262"/>
        <end position="295"/>
    </location>
</feature>
<dbReference type="SUPFAM" id="SSF48452">
    <property type="entry name" value="TPR-like"/>
    <property type="match status" value="1"/>
</dbReference>
<evidence type="ECO:0000256" key="1">
    <source>
        <dbReference type="PROSITE-ProRule" id="PRU00339"/>
    </source>
</evidence>
<dbReference type="PANTHER" id="PTHR44117:SF1">
    <property type="entry name" value="INTRAFLAGELLAR TRANSPORT PROTEIN 88 HOMOLOG"/>
    <property type="match status" value="1"/>
</dbReference>
<feature type="repeat" description="TPR" evidence="1">
    <location>
        <begin position="301"/>
        <end position="334"/>
    </location>
</feature>
<sequence>MENVHLAPETDEDDLYSGFNDYNPAYDTEELENDTGFQQAVRTSHGRRPPLFIRTINKEKGVVYQILRPVVSHRNNSTRTCRDSAVPGPQSTSDEYKDTVTAKIPSTAVSRPIATGYGLQDIPDVINGKADDRDYSGWSSAFDPLGQSRGPAPPLEAKNEDSPEEKIRQLEKKVNELVEESCIANSCGDLKLALEKAKDAGRKERVLVRQREQVTSPENINLDLTYSVLFNLASQYSANEMYAEALNTYQVIVKNKMFSNAGRLKVNMGNIYLKQRNYSKAIKFYRMALDQIPSVHKEMRIKIMQNIGITFIKTGQYSDAINSFEHIMSMAPSLKAGFNLILSCFAIGDREKMKKAFQKLIAVPLEIDEDDKYISPSEDPHTNLLIEAIKNDHLRQMERESQGLCAALAVLERACLCLCRLGLKAGATLLGSRKAMAEKYIMTAAKLIAPVIEASFAVGYNCVGCGDPTQRFWRCVEVVKASQYVELANDLEINKAITYLRQKDFNQAVDTLKMFEKKDSRVKSAAATNLSFLYYLENEFAQASSYADLAVNSDRYNPSALTNKGNTVFANGDYEKAAEFYKEALRNDSSCTEALYNIGLTYKKLNRLDEALDSFLKLHAILRNSAQVLCQIANDKLMEDPNQAIEWLMQLISVVPTDSQALSKLGELYDSEGDKSQAFQYYYESYRYFPSNIEVIEWLGAYYIDTQFCEKAIQYFERASLIQSNYQKALDTYKEIHRKFPENVECLRFLVRLCTDIGLKEVQEYATKLKRLEKMKEMREQRIKSGRDSSGSSRSKREGSAGSDSGQNNSASSKSERLGAKLRALPGTDEPYESSGNKEIDASYVDPLGPQIERPKTAAKKRIDEDDFADEELGDDLLPE</sequence>
<dbReference type="Gene3D" id="1.25.40.10">
    <property type="entry name" value="Tetratricopeptide repeat domain"/>
    <property type="match status" value="3"/>
</dbReference>
<dbReference type="InterPro" id="IPR019734">
    <property type="entry name" value="TPR_rpt"/>
</dbReference>
<evidence type="ECO:0000256" key="2">
    <source>
        <dbReference type="SAM" id="MobiDB-lite"/>
    </source>
</evidence>
<feature type="compositionally biased region" description="Acidic residues" evidence="2">
    <location>
        <begin position="865"/>
        <end position="880"/>
    </location>
</feature>
<dbReference type="InterPro" id="IPR011990">
    <property type="entry name" value="TPR-like_helical_dom_sf"/>
</dbReference>
<feature type="region of interest" description="Disordered" evidence="2">
    <location>
        <begin position="75"/>
        <end position="97"/>
    </location>
</feature>
<dbReference type="PANTHER" id="PTHR44117">
    <property type="entry name" value="INTRAFLAGELLAR TRANSPORT PROTEIN 88 HOMOLOG"/>
    <property type="match status" value="1"/>
</dbReference>
<accession>A0ABQ0FIU3</accession>
<feature type="compositionally biased region" description="Polar residues" evidence="2">
    <location>
        <begin position="804"/>
        <end position="813"/>
    </location>
</feature>
<comment type="caution">
    <text evidence="3">The sequence shown here is derived from an EMBL/GenBank/DDBJ whole genome shotgun (WGS) entry which is preliminary data.</text>
</comment>
<keyword evidence="1" id="KW-0802">TPR repeat</keyword>
<protein>
    <submittedName>
        <fullName evidence="3">Intraflagellar transport protein 88 homolog</fullName>
    </submittedName>
</protein>
<organism evidence="3 4">
    <name type="scientific">Apodemus speciosus</name>
    <name type="common">Large Japanese field mouse</name>
    <dbReference type="NCBI Taxonomy" id="105296"/>
    <lineage>
        <taxon>Eukaryota</taxon>
        <taxon>Metazoa</taxon>
        <taxon>Chordata</taxon>
        <taxon>Craniata</taxon>
        <taxon>Vertebrata</taxon>
        <taxon>Euteleostomi</taxon>
        <taxon>Mammalia</taxon>
        <taxon>Eutheria</taxon>
        <taxon>Euarchontoglires</taxon>
        <taxon>Glires</taxon>
        <taxon>Rodentia</taxon>
        <taxon>Myomorpha</taxon>
        <taxon>Muroidea</taxon>
        <taxon>Muridae</taxon>
        <taxon>Murinae</taxon>
        <taxon>Apodemus</taxon>
    </lineage>
</organism>
<keyword evidence="4" id="KW-1185">Reference proteome</keyword>